<evidence type="ECO:0000256" key="1">
    <source>
        <dbReference type="ARBA" id="ARBA00008007"/>
    </source>
</evidence>
<feature type="domain" description="Double zinc ribbon" evidence="3">
    <location>
        <begin position="28"/>
        <end position="83"/>
    </location>
</feature>
<dbReference type="Pfam" id="PF00156">
    <property type="entry name" value="Pribosyltran"/>
    <property type="match status" value="1"/>
</dbReference>
<dbReference type="SUPFAM" id="SSF53271">
    <property type="entry name" value="PRTase-like"/>
    <property type="match status" value="1"/>
</dbReference>
<dbReference type="EMBL" id="BAAAZD010000002">
    <property type="protein sequence ID" value="GAA4007940.1"/>
    <property type="molecule type" value="Genomic_DNA"/>
</dbReference>
<dbReference type="Pfam" id="PF18912">
    <property type="entry name" value="DZR_2"/>
    <property type="match status" value="1"/>
</dbReference>
<feature type="domain" description="Phosphoribosyltransferase" evidence="2">
    <location>
        <begin position="196"/>
        <end position="245"/>
    </location>
</feature>
<dbReference type="PANTHER" id="PTHR47505:SF1">
    <property type="entry name" value="DNA UTILIZATION PROTEIN YHGH"/>
    <property type="match status" value="1"/>
</dbReference>
<accession>A0ABP7S828</accession>
<name>A0ABP7S828_9SPHN</name>
<dbReference type="PANTHER" id="PTHR47505">
    <property type="entry name" value="DNA UTILIZATION PROTEIN YHGH"/>
    <property type="match status" value="1"/>
</dbReference>
<evidence type="ECO:0000259" key="2">
    <source>
        <dbReference type="Pfam" id="PF00156"/>
    </source>
</evidence>
<reference evidence="5" key="1">
    <citation type="journal article" date="2019" name="Int. J. Syst. Evol. Microbiol.">
        <title>The Global Catalogue of Microorganisms (GCM) 10K type strain sequencing project: providing services to taxonomists for standard genome sequencing and annotation.</title>
        <authorList>
            <consortium name="The Broad Institute Genomics Platform"/>
            <consortium name="The Broad Institute Genome Sequencing Center for Infectious Disease"/>
            <person name="Wu L."/>
            <person name="Ma J."/>
        </authorList>
    </citation>
    <scope>NUCLEOTIDE SEQUENCE [LARGE SCALE GENOMIC DNA]</scope>
    <source>
        <strain evidence="5">JCM 16603</strain>
    </source>
</reference>
<dbReference type="Gene3D" id="3.40.50.2020">
    <property type="match status" value="1"/>
</dbReference>
<proteinExistence type="inferred from homology"/>
<comment type="similarity">
    <text evidence="1">Belongs to the ComF/GntX family.</text>
</comment>
<dbReference type="InterPro" id="IPR044005">
    <property type="entry name" value="DZR_2"/>
</dbReference>
<organism evidence="4 5">
    <name type="scientific">Sphingomonas humi</name>
    <dbReference type="NCBI Taxonomy" id="335630"/>
    <lineage>
        <taxon>Bacteria</taxon>
        <taxon>Pseudomonadati</taxon>
        <taxon>Pseudomonadota</taxon>
        <taxon>Alphaproteobacteria</taxon>
        <taxon>Sphingomonadales</taxon>
        <taxon>Sphingomonadaceae</taxon>
        <taxon>Sphingomonas</taxon>
    </lineage>
</organism>
<dbReference type="InterPro" id="IPR029057">
    <property type="entry name" value="PRTase-like"/>
</dbReference>
<dbReference type="InterPro" id="IPR051910">
    <property type="entry name" value="ComF/GntX_DNA_util-trans"/>
</dbReference>
<dbReference type="InterPro" id="IPR000836">
    <property type="entry name" value="PRTase_dom"/>
</dbReference>
<dbReference type="Proteomes" id="UP001501310">
    <property type="component" value="Unassembled WGS sequence"/>
</dbReference>
<evidence type="ECO:0000313" key="4">
    <source>
        <dbReference type="EMBL" id="GAA4007940.1"/>
    </source>
</evidence>
<comment type="caution">
    <text evidence="4">The sequence shown here is derived from an EMBL/GenBank/DDBJ whole genome shotgun (WGS) entry which is preliminary data.</text>
</comment>
<protein>
    <submittedName>
        <fullName evidence="4">ComF family protein</fullName>
    </submittedName>
</protein>
<sequence>MGVRKLTDKGWMEAVVATHGLKRVGGWLLDFALPPRCPGCGEIVGQVDLFCGDCWGTLDFLGGGCAGCGLPLSPGEVEECRACEQGSGPLARTRAALAYGDVPRSIAMRLKYGRKVALARTMAGLMKRPLMDLDPASVLVPVPLHRWRLWGRGFNQSVLIAKAMGRPFEPDLLRRTVATPKLKGLNPSQRRKTVERAFALRPGAVIKGRSFILIDDVMTTGATAEACARVLRTAGAAKVELLAFARVLR</sequence>
<keyword evidence="5" id="KW-1185">Reference proteome</keyword>
<evidence type="ECO:0000313" key="5">
    <source>
        <dbReference type="Proteomes" id="UP001501310"/>
    </source>
</evidence>
<evidence type="ECO:0000259" key="3">
    <source>
        <dbReference type="Pfam" id="PF18912"/>
    </source>
</evidence>
<gene>
    <name evidence="4" type="ORF">GCM10022211_21680</name>
</gene>
<dbReference type="CDD" id="cd06223">
    <property type="entry name" value="PRTases_typeI"/>
    <property type="match status" value="1"/>
</dbReference>